<feature type="domain" description="DUF2510" evidence="3">
    <location>
        <begin position="17"/>
        <end position="48"/>
    </location>
</feature>
<feature type="region of interest" description="Disordered" evidence="1">
    <location>
        <begin position="1"/>
        <end position="31"/>
    </location>
</feature>
<dbReference type="EMBL" id="RBIL01000001">
    <property type="protein sequence ID" value="RKQ90265.1"/>
    <property type="molecule type" value="Genomic_DNA"/>
</dbReference>
<dbReference type="Pfam" id="PF10708">
    <property type="entry name" value="DUF2510"/>
    <property type="match status" value="1"/>
</dbReference>
<evidence type="ECO:0000313" key="4">
    <source>
        <dbReference type="EMBL" id="RKQ90265.1"/>
    </source>
</evidence>
<reference evidence="4 5" key="1">
    <citation type="submission" date="2018-10" db="EMBL/GenBank/DDBJ databases">
        <title>Genomic Encyclopedia of Archaeal and Bacterial Type Strains, Phase II (KMG-II): from individual species to whole genera.</title>
        <authorList>
            <person name="Goeker M."/>
        </authorList>
    </citation>
    <scope>NUCLEOTIDE SEQUENCE [LARGE SCALE GENOMIC DNA]</scope>
    <source>
        <strain evidence="4 5">DSM 14954</strain>
    </source>
</reference>
<feature type="compositionally biased region" description="Low complexity" evidence="1">
    <location>
        <begin position="1"/>
        <end position="14"/>
    </location>
</feature>
<dbReference type="Proteomes" id="UP000278962">
    <property type="component" value="Unassembled WGS sequence"/>
</dbReference>
<dbReference type="RefSeq" id="WP_211339787.1">
    <property type="nucleotide sequence ID" value="NZ_RBIL01000001.1"/>
</dbReference>
<name>A0A660L7N0_9ACTN</name>
<evidence type="ECO:0000256" key="2">
    <source>
        <dbReference type="SAM" id="Phobius"/>
    </source>
</evidence>
<dbReference type="AlphaFoldDB" id="A0A660L7N0"/>
<keyword evidence="2" id="KW-0812">Transmembrane</keyword>
<sequence>MSDGGFFADSDGGSPAAGWYTDPGGSGGERYWDGTRWTDQTRVEGGAQTAAPTSAFGDPLPPYGQQSPGFQPPPASFQPVPQTHVSAKSPALAIVLTILWLGAGHFYAGRSDTTAILLAVGNAVLWVLFLFCFVGILGWIPLVIWAAIDARRSALDFNRRHGVSTPT</sequence>
<dbReference type="InterPro" id="IPR018929">
    <property type="entry name" value="DUF2510"/>
</dbReference>
<feature type="transmembrane region" description="Helical" evidence="2">
    <location>
        <begin position="91"/>
        <end position="109"/>
    </location>
</feature>
<comment type="caution">
    <text evidence="4">The sequence shown here is derived from an EMBL/GenBank/DDBJ whole genome shotgun (WGS) entry which is preliminary data.</text>
</comment>
<accession>A0A660L7N0</accession>
<feature type="transmembrane region" description="Helical" evidence="2">
    <location>
        <begin position="115"/>
        <end position="148"/>
    </location>
</feature>
<evidence type="ECO:0000259" key="3">
    <source>
        <dbReference type="Pfam" id="PF10708"/>
    </source>
</evidence>
<keyword evidence="2" id="KW-1133">Transmembrane helix</keyword>
<keyword evidence="5" id="KW-1185">Reference proteome</keyword>
<keyword evidence="2" id="KW-0472">Membrane</keyword>
<gene>
    <name evidence="4" type="ORF">C8N24_0065</name>
</gene>
<proteinExistence type="predicted"/>
<evidence type="ECO:0000256" key="1">
    <source>
        <dbReference type="SAM" id="MobiDB-lite"/>
    </source>
</evidence>
<organism evidence="4 5">
    <name type="scientific">Solirubrobacter pauli</name>
    <dbReference type="NCBI Taxonomy" id="166793"/>
    <lineage>
        <taxon>Bacteria</taxon>
        <taxon>Bacillati</taxon>
        <taxon>Actinomycetota</taxon>
        <taxon>Thermoleophilia</taxon>
        <taxon>Solirubrobacterales</taxon>
        <taxon>Solirubrobacteraceae</taxon>
        <taxon>Solirubrobacter</taxon>
    </lineage>
</organism>
<evidence type="ECO:0000313" key="5">
    <source>
        <dbReference type="Proteomes" id="UP000278962"/>
    </source>
</evidence>
<protein>
    <submittedName>
        <fullName evidence="4">Uncharacterized protein DUF2510</fullName>
    </submittedName>
</protein>